<feature type="transmembrane region" description="Helical" evidence="1">
    <location>
        <begin position="316"/>
        <end position="338"/>
    </location>
</feature>
<evidence type="ECO:0000256" key="1">
    <source>
        <dbReference type="SAM" id="Phobius"/>
    </source>
</evidence>
<evidence type="ECO:0008006" key="4">
    <source>
        <dbReference type="Google" id="ProtNLM"/>
    </source>
</evidence>
<feature type="transmembrane region" description="Helical" evidence="1">
    <location>
        <begin position="358"/>
        <end position="377"/>
    </location>
</feature>
<feature type="transmembrane region" description="Helical" evidence="1">
    <location>
        <begin position="222"/>
        <end position="239"/>
    </location>
</feature>
<feature type="transmembrane region" description="Helical" evidence="1">
    <location>
        <begin position="389"/>
        <end position="409"/>
    </location>
</feature>
<dbReference type="Proteomes" id="UP000282832">
    <property type="component" value="Unassembled WGS sequence"/>
</dbReference>
<reference evidence="2 3" key="1">
    <citation type="submission" date="2019-01" db="EMBL/GenBank/DDBJ databases">
        <authorList>
            <person name="Chen W.-M."/>
        </authorList>
    </citation>
    <scope>NUCLEOTIDE SEQUENCE [LARGE SCALE GENOMIC DNA]</scope>
    <source>
        <strain evidence="2 3">FSY-15</strain>
    </source>
</reference>
<feature type="transmembrane region" description="Helical" evidence="1">
    <location>
        <begin position="117"/>
        <end position="138"/>
    </location>
</feature>
<dbReference type="EMBL" id="SACY01000004">
    <property type="protein sequence ID" value="RVU24077.1"/>
    <property type="molecule type" value="Genomic_DNA"/>
</dbReference>
<dbReference type="AlphaFoldDB" id="A0A437PP89"/>
<feature type="transmembrane region" description="Helical" evidence="1">
    <location>
        <begin position="92"/>
        <end position="110"/>
    </location>
</feature>
<protein>
    <recommendedName>
        <fullName evidence="4">DUF4153 domain-containing protein</fullName>
    </recommendedName>
</protein>
<accession>A0A437PP89</accession>
<feature type="transmembrane region" description="Helical" evidence="1">
    <location>
        <begin position="144"/>
        <end position="166"/>
    </location>
</feature>
<keyword evidence="3" id="KW-1185">Reference proteome</keyword>
<gene>
    <name evidence="2" type="ORF">EOJ36_09110</name>
</gene>
<keyword evidence="1" id="KW-1133">Transmembrane helix</keyword>
<keyword evidence="1" id="KW-0812">Transmembrane</keyword>
<proteinExistence type="predicted"/>
<dbReference type="OrthoDB" id="637094at2"/>
<sequence>MKQQILNSIENPSELENLYHQNKKDFLKGFLEVYPTISEQVVAQVWYERLKKKTAEKTLVSINWAQFIGLIVLVGTAIQFPNIFGLEADIYYAKYLALIQFAVLSIYFLNQNNSEKLYKFGIPAGFLLLAVIITFIHQGKVDDVFILSAIHLGGVGVGLFGLAYLGKDWKQSISRVNLLKLVGDLIIISGLLLLCAGISSALTINLFESIHFPIGDFYGKNIVGWLLAPIPLVGVYLLQTNTQLVSKISPIIANIFSPIALVMLSTFLVVYLTNGQTKIQDREFLLLFNGILIAVLALIFFSVANRGVGQTKSFGNYVLCILGIVAILVNGVAFNAIIERILEFGFSPNRLAVFGSNLLILIHLLGTTIQFVGVLFYNQPFQKVEKAVVQFLPIYVIWFLLVGLGFPIIF</sequence>
<organism evidence="2 3">
    <name type="scientific">Sandaracinomonas limnophila</name>
    <dbReference type="NCBI Taxonomy" id="1862386"/>
    <lineage>
        <taxon>Bacteria</taxon>
        <taxon>Pseudomonadati</taxon>
        <taxon>Bacteroidota</taxon>
        <taxon>Cytophagia</taxon>
        <taxon>Cytophagales</taxon>
        <taxon>Flectobacillaceae</taxon>
        <taxon>Sandaracinomonas</taxon>
    </lineage>
</organism>
<feature type="transmembrane region" description="Helical" evidence="1">
    <location>
        <begin position="59"/>
        <end position="80"/>
    </location>
</feature>
<dbReference type="RefSeq" id="WP_127804601.1">
    <property type="nucleotide sequence ID" value="NZ_SACY01000004.1"/>
</dbReference>
<keyword evidence="1" id="KW-0472">Membrane</keyword>
<name>A0A437PP89_9BACT</name>
<evidence type="ECO:0000313" key="2">
    <source>
        <dbReference type="EMBL" id="RVU24077.1"/>
    </source>
</evidence>
<feature type="transmembrane region" description="Helical" evidence="1">
    <location>
        <begin position="178"/>
        <end position="202"/>
    </location>
</feature>
<feature type="transmembrane region" description="Helical" evidence="1">
    <location>
        <begin position="284"/>
        <end position="304"/>
    </location>
</feature>
<evidence type="ECO:0000313" key="3">
    <source>
        <dbReference type="Proteomes" id="UP000282832"/>
    </source>
</evidence>
<comment type="caution">
    <text evidence="2">The sequence shown here is derived from an EMBL/GenBank/DDBJ whole genome shotgun (WGS) entry which is preliminary data.</text>
</comment>
<feature type="transmembrane region" description="Helical" evidence="1">
    <location>
        <begin position="251"/>
        <end position="272"/>
    </location>
</feature>